<evidence type="ECO:0000313" key="3">
    <source>
        <dbReference type="Proteomes" id="UP000582090"/>
    </source>
</evidence>
<evidence type="ECO:0000313" key="2">
    <source>
        <dbReference type="EMBL" id="MBB3966669.1"/>
    </source>
</evidence>
<organism evidence="2 3">
    <name type="scientific">Rhizobium metallidurans</name>
    <dbReference type="NCBI Taxonomy" id="1265931"/>
    <lineage>
        <taxon>Bacteria</taxon>
        <taxon>Pseudomonadati</taxon>
        <taxon>Pseudomonadota</taxon>
        <taxon>Alphaproteobacteria</taxon>
        <taxon>Hyphomicrobiales</taxon>
        <taxon>Rhizobiaceae</taxon>
        <taxon>Rhizobium/Agrobacterium group</taxon>
        <taxon>Rhizobium</taxon>
    </lineage>
</organism>
<proteinExistence type="predicted"/>
<reference evidence="2 3" key="1">
    <citation type="submission" date="2020-08" db="EMBL/GenBank/DDBJ databases">
        <title>Genomic Encyclopedia of Type Strains, Phase IV (KMG-IV): sequencing the most valuable type-strain genomes for metagenomic binning, comparative biology and taxonomic classification.</title>
        <authorList>
            <person name="Goeker M."/>
        </authorList>
    </citation>
    <scope>NUCLEOTIDE SEQUENCE [LARGE SCALE GENOMIC DNA]</scope>
    <source>
        <strain evidence="2 3">DSM 26575</strain>
    </source>
</reference>
<gene>
    <name evidence="2" type="ORF">GGQ67_004359</name>
</gene>
<dbReference type="PROSITE" id="PS51257">
    <property type="entry name" value="PROKAR_LIPOPROTEIN"/>
    <property type="match status" value="1"/>
</dbReference>
<accession>A0A7W6GDB5</accession>
<feature type="signal peptide" evidence="1">
    <location>
        <begin position="1"/>
        <end position="29"/>
    </location>
</feature>
<dbReference type="AlphaFoldDB" id="A0A7W6GDB5"/>
<dbReference type="EMBL" id="JACIDW010000020">
    <property type="protein sequence ID" value="MBB3966669.1"/>
    <property type="molecule type" value="Genomic_DNA"/>
</dbReference>
<comment type="caution">
    <text evidence="2">The sequence shown here is derived from an EMBL/GenBank/DDBJ whole genome shotgun (WGS) entry which is preliminary data.</text>
</comment>
<name>A0A7W6GDB5_9HYPH</name>
<protein>
    <recommendedName>
        <fullName evidence="4">Lipoprotein</fullName>
    </recommendedName>
</protein>
<sequence>MQYNKSGPIRGLAKSAALLATVATLASCATNPNSTKMGADGKDAARQADAMVAEKGAAAVVRVSLNGSYCLHGTVRLQEVVDGKIRSGPFTEIGQPSGIYGADAIVKKLAKTTAQMLTLNVPALIKENGVRDIRTSFRPIEPGRYAVTMITCENGNSTASMGTGNGGLFGAQGKEPTTLFGDNTITIGKGQIVDAGVIDIVQISSGGFFTSARARLAGSEAPQTFKDAIRLNVPEIYPRITYTKFTADYVLLLSALTPKPEAK</sequence>
<dbReference type="Proteomes" id="UP000582090">
    <property type="component" value="Unassembled WGS sequence"/>
</dbReference>
<keyword evidence="3" id="KW-1185">Reference proteome</keyword>
<evidence type="ECO:0000256" key="1">
    <source>
        <dbReference type="SAM" id="SignalP"/>
    </source>
</evidence>
<keyword evidence="1" id="KW-0732">Signal</keyword>
<evidence type="ECO:0008006" key="4">
    <source>
        <dbReference type="Google" id="ProtNLM"/>
    </source>
</evidence>
<feature type="chain" id="PRO_5031466419" description="Lipoprotein" evidence="1">
    <location>
        <begin position="30"/>
        <end position="263"/>
    </location>
</feature>